<dbReference type="GO" id="GO:0006412">
    <property type="term" value="P:translation"/>
    <property type="evidence" value="ECO:0007669"/>
    <property type="project" value="UniProtKB-KW"/>
</dbReference>
<feature type="domain" description="ATP-grasp" evidence="11">
    <location>
        <begin position="102"/>
        <end position="286"/>
    </location>
</feature>
<evidence type="ECO:0000256" key="4">
    <source>
        <dbReference type="ARBA" id="ARBA00022723"/>
    </source>
</evidence>
<evidence type="ECO:0000256" key="3">
    <source>
        <dbReference type="ARBA" id="ARBA00022598"/>
    </source>
</evidence>
<gene>
    <name evidence="12" type="ORF">B1812_01490</name>
</gene>
<dbReference type="GO" id="GO:0009432">
    <property type="term" value="P:SOS response"/>
    <property type="evidence" value="ECO:0007669"/>
    <property type="project" value="TreeGrafter"/>
</dbReference>
<keyword evidence="7" id="KW-0460">Magnesium</keyword>
<dbReference type="InterPro" id="IPR011761">
    <property type="entry name" value="ATP-grasp"/>
</dbReference>
<dbReference type="GO" id="GO:0005737">
    <property type="term" value="C:cytoplasm"/>
    <property type="evidence" value="ECO:0007669"/>
    <property type="project" value="TreeGrafter"/>
</dbReference>
<reference evidence="12 13" key="1">
    <citation type="submission" date="2017-02" db="EMBL/GenBank/DDBJ databases">
        <authorList>
            <person name="Peterson S.W."/>
        </authorList>
    </citation>
    <scope>NUCLEOTIDE SEQUENCE [LARGE SCALE GENOMIC DNA]</scope>
    <source>
        <strain evidence="12 13">S285</strain>
    </source>
</reference>
<keyword evidence="13" id="KW-1185">Reference proteome</keyword>
<keyword evidence="4" id="KW-0479">Metal-binding</keyword>
<keyword evidence="9" id="KW-0464">Manganese</keyword>
<evidence type="ECO:0000313" key="13">
    <source>
        <dbReference type="Proteomes" id="UP000193978"/>
    </source>
</evidence>
<evidence type="ECO:0000256" key="8">
    <source>
        <dbReference type="ARBA" id="ARBA00022917"/>
    </source>
</evidence>
<sequence length="297" mass="30932">MQGWILSHLETSPSLPLLLDACRKAGHRAELVHPRDCLLEPCSNRPPRAATTEIVPQFVITKLGSTAPGYALGVVRALEAAGVTCINDSASLERSRDKIRATQELAAVGTPMPTSLIPHWKMRAAEALDLLGGAPVIVKLARGTKGVGVMLCESKESLQSVMDMLWGLGEDFLLQRAVADSFGVDIRVLVVDGRVVAAMRRSATNGDFRANLAGGGVATALTPTPEQCRIAETAAARLGLAMAGVDLLDSAREGSLLIEVNSAPGLGGITSASGRDVAGEIVRLAERAVSSAVANAA</sequence>
<comment type="cofactor">
    <cofactor evidence="2">
        <name>Mg(2+)</name>
        <dbReference type="ChEBI" id="CHEBI:18420"/>
    </cofactor>
</comment>
<dbReference type="Gene3D" id="3.30.1490.20">
    <property type="entry name" value="ATP-grasp fold, A domain"/>
    <property type="match status" value="1"/>
</dbReference>
<protein>
    <recommendedName>
        <fullName evidence="11">ATP-grasp domain-containing protein</fullName>
    </recommendedName>
</protein>
<dbReference type="AlphaFoldDB" id="A0A1W6MQZ3"/>
<keyword evidence="8" id="KW-0648">Protein biosynthesis</keyword>
<dbReference type="InterPro" id="IPR013815">
    <property type="entry name" value="ATP_grasp_subdomain_1"/>
</dbReference>
<keyword evidence="6 10" id="KW-0067">ATP-binding</keyword>
<name>A0A1W6MQZ3_9HYPH</name>
<evidence type="ECO:0000256" key="9">
    <source>
        <dbReference type="ARBA" id="ARBA00023211"/>
    </source>
</evidence>
<dbReference type="Pfam" id="PF08443">
    <property type="entry name" value="RimK"/>
    <property type="match status" value="1"/>
</dbReference>
<dbReference type="Gene3D" id="3.40.50.20">
    <property type="match status" value="1"/>
</dbReference>
<accession>A0A1W6MQZ3</accession>
<dbReference type="InterPro" id="IPR004666">
    <property type="entry name" value="Rp_bS6_RimK/Lys_biosynth_LsyX"/>
</dbReference>
<dbReference type="KEGG" id="mbry:B1812_01490"/>
<evidence type="ECO:0000256" key="6">
    <source>
        <dbReference type="ARBA" id="ARBA00022840"/>
    </source>
</evidence>
<dbReference type="GO" id="GO:0046872">
    <property type="term" value="F:metal ion binding"/>
    <property type="evidence" value="ECO:0007669"/>
    <property type="project" value="UniProtKB-KW"/>
</dbReference>
<dbReference type="GO" id="GO:0018169">
    <property type="term" value="F:ribosomal S6-glutamic acid ligase activity"/>
    <property type="evidence" value="ECO:0007669"/>
    <property type="project" value="TreeGrafter"/>
</dbReference>
<evidence type="ECO:0000256" key="10">
    <source>
        <dbReference type="PROSITE-ProRule" id="PRU00409"/>
    </source>
</evidence>
<dbReference type="GO" id="GO:0005524">
    <property type="term" value="F:ATP binding"/>
    <property type="evidence" value="ECO:0007669"/>
    <property type="project" value="UniProtKB-UniRule"/>
</dbReference>
<dbReference type="PANTHER" id="PTHR21621:SF7">
    <property type="entry name" value="RIBOSOMAL PROTEIN BS6--L-GLUTAMATE LIGASE"/>
    <property type="match status" value="1"/>
</dbReference>
<keyword evidence="3" id="KW-0436">Ligase</keyword>
<evidence type="ECO:0000256" key="1">
    <source>
        <dbReference type="ARBA" id="ARBA00001936"/>
    </source>
</evidence>
<dbReference type="RefSeq" id="WP_085770020.1">
    <property type="nucleotide sequence ID" value="NZ_AP027149.1"/>
</dbReference>
<comment type="cofactor">
    <cofactor evidence="1">
        <name>Mn(2+)</name>
        <dbReference type="ChEBI" id="CHEBI:29035"/>
    </cofactor>
</comment>
<dbReference type="Gene3D" id="3.30.470.20">
    <property type="entry name" value="ATP-grasp fold, B domain"/>
    <property type="match status" value="1"/>
</dbReference>
<evidence type="ECO:0000259" key="11">
    <source>
        <dbReference type="PROSITE" id="PS50975"/>
    </source>
</evidence>
<evidence type="ECO:0000313" key="12">
    <source>
        <dbReference type="EMBL" id="ARN79966.1"/>
    </source>
</evidence>
<dbReference type="InterPro" id="IPR041107">
    <property type="entry name" value="Rimk_N"/>
</dbReference>
<dbReference type="Pfam" id="PF18030">
    <property type="entry name" value="Rimk_N"/>
    <property type="match status" value="1"/>
</dbReference>
<dbReference type="STRING" id="655015.B1812_01490"/>
<dbReference type="PROSITE" id="PS50975">
    <property type="entry name" value="ATP_GRASP"/>
    <property type="match status" value="1"/>
</dbReference>
<organism evidence="12 13">
    <name type="scientific">Methylocystis bryophila</name>
    <dbReference type="NCBI Taxonomy" id="655015"/>
    <lineage>
        <taxon>Bacteria</taxon>
        <taxon>Pseudomonadati</taxon>
        <taxon>Pseudomonadota</taxon>
        <taxon>Alphaproteobacteria</taxon>
        <taxon>Hyphomicrobiales</taxon>
        <taxon>Methylocystaceae</taxon>
        <taxon>Methylocystis</taxon>
    </lineage>
</organism>
<dbReference type="PANTHER" id="PTHR21621">
    <property type="entry name" value="RIBOSOMAL PROTEIN S6 MODIFICATION PROTEIN"/>
    <property type="match status" value="1"/>
</dbReference>
<proteinExistence type="predicted"/>
<evidence type="ECO:0000256" key="7">
    <source>
        <dbReference type="ARBA" id="ARBA00022842"/>
    </source>
</evidence>
<evidence type="ECO:0000256" key="2">
    <source>
        <dbReference type="ARBA" id="ARBA00001946"/>
    </source>
</evidence>
<evidence type="ECO:0000256" key="5">
    <source>
        <dbReference type="ARBA" id="ARBA00022741"/>
    </source>
</evidence>
<dbReference type="Proteomes" id="UP000193978">
    <property type="component" value="Chromosome"/>
</dbReference>
<dbReference type="NCBIfam" id="TIGR00768">
    <property type="entry name" value="rimK_fam"/>
    <property type="match status" value="1"/>
</dbReference>
<dbReference type="EMBL" id="CP019948">
    <property type="protein sequence ID" value="ARN79966.1"/>
    <property type="molecule type" value="Genomic_DNA"/>
</dbReference>
<dbReference type="InterPro" id="IPR013651">
    <property type="entry name" value="ATP-grasp_RimK-type"/>
</dbReference>
<dbReference type="SUPFAM" id="SSF56059">
    <property type="entry name" value="Glutathione synthetase ATP-binding domain-like"/>
    <property type="match status" value="1"/>
</dbReference>
<keyword evidence="5 10" id="KW-0547">Nucleotide-binding</keyword>
<dbReference type="OrthoDB" id="3865600at2"/>